<name>A0A016WNQ1_9BILA</name>
<dbReference type="EMBL" id="JARK01000174">
    <property type="protein sequence ID" value="EYC41290.1"/>
    <property type="molecule type" value="Genomic_DNA"/>
</dbReference>
<evidence type="ECO:0000313" key="1">
    <source>
        <dbReference type="EMBL" id="EYC41290.1"/>
    </source>
</evidence>
<organism evidence="1 2">
    <name type="scientific">Ancylostoma ceylanicum</name>
    <dbReference type="NCBI Taxonomy" id="53326"/>
    <lineage>
        <taxon>Eukaryota</taxon>
        <taxon>Metazoa</taxon>
        <taxon>Ecdysozoa</taxon>
        <taxon>Nematoda</taxon>
        <taxon>Chromadorea</taxon>
        <taxon>Rhabditida</taxon>
        <taxon>Rhabditina</taxon>
        <taxon>Rhabditomorpha</taxon>
        <taxon>Strongyloidea</taxon>
        <taxon>Ancylostomatidae</taxon>
        <taxon>Ancylostomatinae</taxon>
        <taxon>Ancylostoma</taxon>
    </lineage>
</organism>
<reference evidence="2" key="1">
    <citation type="journal article" date="2015" name="Nat. Genet.">
        <title>The genome and transcriptome of the zoonotic hookworm Ancylostoma ceylanicum identify infection-specific gene families.</title>
        <authorList>
            <person name="Schwarz E.M."/>
            <person name="Hu Y."/>
            <person name="Antoshechkin I."/>
            <person name="Miller M.M."/>
            <person name="Sternberg P.W."/>
            <person name="Aroian R.V."/>
        </authorList>
    </citation>
    <scope>NUCLEOTIDE SEQUENCE</scope>
    <source>
        <strain evidence="2">HY135</strain>
    </source>
</reference>
<dbReference type="Proteomes" id="UP000024635">
    <property type="component" value="Unassembled WGS sequence"/>
</dbReference>
<comment type="caution">
    <text evidence="1">The sequence shown here is derived from an EMBL/GenBank/DDBJ whole genome shotgun (WGS) entry which is preliminary data.</text>
</comment>
<proteinExistence type="predicted"/>
<protein>
    <submittedName>
        <fullName evidence="1">Uncharacterized protein</fullName>
    </submittedName>
</protein>
<gene>
    <name evidence="1" type="primary">Acey_s0574.g178</name>
    <name evidence="1" type="ORF">Y032_0574g178</name>
</gene>
<evidence type="ECO:0000313" key="2">
    <source>
        <dbReference type="Proteomes" id="UP000024635"/>
    </source>
</evidence>
<keyword evidence="2" id="KW-1185">Reference proteome</keyword>
<dbReference type="AlphaFoldDB" id="A0A016WNQ1"/>
<sequence>MSEASDSAEGRKILKSFPKHFSTPATVHSSEPVRRFEVAIRQNATVNVTTLHIASHPLHMFRLIEE</sequence>
<accession>A0A016WNQ1</accession>